<evidence type="ECO:0000313" key="1">
    <source>
        <dbReference type="EMBL" id="KKT59076.1"/>
    </source>
</evidence>
<comment type="caution">
    <text evidence="1">The sequence shown here is derived from an EMBL/GenBank/DDBJ whole genome shotgun (WGS) entry which is preliminary data.</text>
</comment>
<dbReference type="EMBL" id="LCIR01000023">
    <property type="protein sequence ID" value="KKT59076.1"/>
    <property type="molecule type" value="Genomic_DNA"/>
</dbReference>
<accession>A0A0G1II93</accession>
<reference evidence="1 2" key="1">
    <citation type="journal article" date="2015" name="Nature">
        <title>rRNA introns, odd ribosomes, and small enigmatic genomes across a large radiation of phyla.</title>
        <authorList>
            <person name="Brown C.T."/>
            <person name="Hug L.A."/>
            <person name="Thomas B.C."/>
            <person name="Sharon I."/>
            <person name="Castelle C.J."/>
            <person name="Singh A."/>
            <person name="Wilkins M.J."/>
            <person name="Williams K.H."/>
            <person name="Banfield J.F."/>
        </authorList>
    </citation>
    <scope>NUCLEOTIDE SEQUENCE [LARGE SCALE GENOMIC DNA]</scope>
</reference>
<name>A0A0G1II93_9BACT</name>
<dbReference type="Proteomes" id="UP000034087">
    <property type="component" value="Unassembled WGS sequence"/>
</dbReference>
<sequence>MQNLFIAELETAGAELLRFPASHFVSTQYALEVYAKRRGLEIKPNFLIWAPEYALAFVDFPNGITGAVLVIRTLDIVIICRLKKMRYIGNTPAAPSLVGLRGYYQHKSHKKDGL</sequence>
<dbReference type="AlphaFoldDB" id="A0A0G1II93"/>
<protein>
    <submittedName>
        <fullName evidence="1">Uncharacterized protein</fullName>
    </submittedName>
</protein>
<gene>
    <name evidence="1" type="ORF">UW53_C0023G0011</name>
</gene>
<evidence type="ECO:0000313" key="2">
    <source>
        <dbReference type="Proteomes" id="UP000034087"/>
    </source>
</evidence>
<feature type="non-terminal residue" evidence="1">
    <location>
        <position position="114"/>
    </location>
</feature>
<proteinExistence type="predicted"/>
<organism evidence="1 2">
    <name type="scientific">Candidatus Giovannonibacteria bacterium GW2011_GWA1_44_25</name>
    <dbReference type="NCBI Taxonomy" id="1618645"/>
    <lineage>
        <taxon>Bacteria</taxon>
        <taxon>Candidatus Giovannoniibacteriota</taxon>
    </lineage>
</organism>